<dbReference type="InterPro" id="IPR036938">
    <property type="entry name" value="PAP2/HPO_sf"/>
</dbReference>
<feature type="transmembrane region" description="Helical" evidence="6">
    <location>
        <begin position="296"/>
        <end position="315"/>
    </location>
</feature>
<dbReference type="Proteomes" id="UP000076722">
    <property type="component" value="Unassembled WGS sequence"/>
</dbReference>
<evidence type="ECO:0000256" key="3">
    <source>
        <dbReference type="ARBA" id="ARBA00022989"/>
    </source>
</evidence>
<dbReference type="AlphaFoldDB" id="A0A164TZB7"/>
<dbReference type="SUPFAM" id="SSF48317">
    <property type="entry name" value="Acid phosphatase/Vanadium-dependent haloperoxidase"/>
    <property type="match status" value="1"/>
</dbReference>
<gene>
    <name evidence="8" type="ORF">SISNIDRAFT_442005</name>
</gene>
<dbReference type="GO" id="GO:0006676">
    <property type="term" value="P:mannosyl diphosphorylinositol ceramide metabolic process"/>
    <property type="evidence" value="ECO:0007669"/>
    <property type="project" value="TreeGrafter"/>
</dbReference>
<feature type="transmembrane region" description="Helical" evidence="6">
    <location>
        <begin position="184"/>
        <end position="206"/>
    </location>
</feature>
<keyword evidence="9" id="KW-1185">Reference proteome</keyword>
<evidence type="ECO:0000256" key="1">
    <source>
        <dbReference type="ARBA" id="ARBA00004141"/>
    </source>
</evidence>
<dbReference type="InterPro" id="IPR052185">
    <property type="entry name" value="IPC_Synthase-Related"/>
</dbReference>
<name>A0A164TZB7_9AGAM</name>
<evidence type="ECO:0000313" key="8">
    <source>
        <dbReference type="EMBL" id="KZS92772.1"/>
    </source>
</evidence>
<evidence type="ECO:0000256" key="4">
    <source>
        <dbReference type="ARBA" id="ARBA00023136"/>
    </source>
</evidence>
<dbReference type="GO" id="GO:0070916">
    <property type="term" value="C:inositol phosphoceramide synthase complex"/>
    <property type="evidence" value="ECO:0007669"/>
    <property type="project" value="TreeGrafter"/>
</dbReference>
<protein>
    <submittedName>
        <fullName evidence="8">Inositolphosphorylceramide synthase</fullName>
    </submittedName>
</protein>
<evidence type="ECO:0000256" key="6">
    <source>
        <dbReference type="SAM" id="Phobius"/>
    </source>
</evidence>
<evidence type="ECO:0000256" key="2">
    <source>
        <dbReference type="ARBA" id="ARBA00022692"/>
    </source>
</evidence>
<keyword evidence="2 6" id="KW-0812">Transmembrane</keyword>
<dbReference type="OrthoDB" id="5784at2759"/>
<keyword evidence="4 6" id="KW-0472">Membrane</keyword>
<evidence type="ECO:0000256" key="5">
    <source>
        <dbReference type="SAM" id="MobiDB-lite"/>
    </source>
</evidence>
<dbReference type="PANTHER" id="PTHR31310">
    <property type="match status" value="1"/>
</dbReference>
<evidence type="ECO:0000313" key="9">
    <source>
        <dbReference type="Proteomes" id="UP000076722"/>
    </source>
</evidence>
<proteinExistence type="predicted"/>
<feature type="region of interest" description="Disordered" evidence="5">
    <location>
        <begin position="326"/>
        <end position="432"/>
    </location>
</feature>
<feature type="transmembrane region" description="Helical" evidence="6">
    <location>
        <begin position="46"/>
        <end position="64"/>
    </location>
</feature>
<dbReference type="PANTHER" id="PTHR31310:SF11">
    <property type="entry name" value="INOSITOL PHOSPHORYLCERAMIDE SYNTHASE CATALYTIC SUBUNIT AUR1"/>
    <property type="match status" value="1"/>
</dbReference>
<reference evidence="8 9" key="1">
    <citation type="journal article" date="2016" name="Mol. Biol. Evol.">
        <title>Comparative Genomics of Early-Diverging Mushroom-Forming Fungi Provides Insights into the Origins of Lignocellulose Decay Capabilities.</title>
        <authorList>
            <person name="Nagy L.G."/>
            <person name="Riley R."/>
            <person name="Tritt A."/>
            <person name="Adam C."/>
            <person name="Daum C."/>
            <person name="Floudas D."/>
            <person name="Sun H."/>
            <person name="Yadav J.S."/>
            <person name="Pangilinan J."/>
            <person name="Larsson K.H."/>
            <person name="Matsuura K."/>
            <person name="Barry K."/>
            <person name="Labutti K."/>
            <person name="Kuo R."/>
            <person name="Ohm R.A."/>
            <person name="Bhattacharya S.S."/>
            <person name="Shirouzu T."/>
            <person name="Yoshinaga Y."/>
            <person name="Martin F.M."/>
            <person name="Grigoriev I.V."/>
            <person name="Hibbett D.S."/>
        </authorList>
    </citation>
    <scope>NUCLEOTIDE SEQUENCE [LARGE SCALE GENOMIC DNA]</scope>
    <source>
        <strain evidence="8 9">HHB9708</strain>
    </source>
</reference>
<feature type="domain" description="Phosphatidic acid phosphatase type 2/haloperoxidase" evidence="7">
    <location>
        <begin position="178"/>
        <end position="315"/>
    </location>
</feature>
<comment type="subcellular location">
    <subcellularLocation>
        <location evidence="1">Membrane</location>
        <topology evidence="1">Multi-pass membrane protein</topology>
    </subcellularLocation>
</comment>
<feature type="transmembrane region" description="Helical" evidence="6">
    <location>
        <begin position="71"/>
        <end position="91"/>
    </location>
</feature>
<dbReference type="Gene3D" id="1.20.144.10">
    <property type="entry name" value="Phosphatidic acid phosphatase type 2/haloperoxidase"/>
    <property type="match status" value="1"/>
</dbReference>
<feature type="transmembrane region" description="Helical" evidence="6">
    <location>
        <begin position="247"/>
        <end position="267"/>
    </location>
</feature>
<accession>A0A164TZB7</accession>
<dbReference type="InterPro" id="IPR026841">
    <property type="entry name" value="Aur1/Ipt1"/>
</dbReference>
<dbReference type="EMBL" id="KV419409">
    <property type="protein sequence ID" value="KZS92772.1"/>
    <property type="molecule type" value="Genomic_DNA"/>
</dbReference>
<dbReference type="CDD" id="cd03386">
    <property type="entry name" value="PAP2_Aur1_like"/>
    <property type="match status" value="1"/>
</dbReference>
<dbReference type="InterPro" id="IPR000326">
    <property type="entry name" value="PAP2/HPO"/>
</dbReference>
<feature type="transmembrane region" description="Helical" evidence="6">
    <location>
        <begin position="148"/>
        <end position="172"/>
    </location>
</feature>
<feature type="compositionally biased region" description="Basic and acidic residues" evidence="5">
    <location>
        <begin position="331"/>
        <end position="343"/>
    </location>
</feature>
<dbReference type="STRING" id="1314777.A0A164TZB7"/>
<keyword evidence="3 6" id="KW-1133">Transmembrane helix</keyword>
<evidence type="ECO:0000259" key="7">
    <source>
        <dbReference type="SMART" id="SM00014"/>
    </source>
</evidence>
<dbReference type="Pfam" id="PF14378">
    <property type="entry name" value="PAP2_3"/>
    <property type="match status" value="1"/>
</dbReference>
<sequence>MPRVHFRPFQAVVTAFWQASSTLNFSLNPMDTLERLKGHSFTPRDILYVFYTLYGFFWIYLMTVPPFPYKLLIPIIYITALAIPLTSQFFFPASPIFAYLLTFYASRFIPEHLRPPISVSTLPTLESTLYGANISDLLTRFTHPVLDIIAWVPYGVGHYILPFVVAAVVWLFAPKPALQTWARIFGYTNLIGVLCQTVFPCAAPWYELIHGLTPANYSMKGSPGGLARIDALFHSSTYTVGFSHSPLVFGAFPSLHAACATLEALFISHFFPQLKVACWTYAGVLYWATMYLTHHYLIDVVAGGCLAVAAFYFFMPEEFKDLNNNPRRSRSKYESYDLEEPVRRASSPGGDSELASEDEGEQDITYRAPKSPVGGDAAPLTKSAAQAVRDQGHRHTASIASLIRGEDRSDEGWGGLGGRGLPVNGERSPSRA</sequence>
<organism evidence="8 9">
    <name type="scientific">Sistotremastrum niveocremeum HHB9708</name>
    <dbReference type="NCBI Taxonomy" id="1314777"/>
    <lineage>
        <taxon>Eukaryota</taxon>
        <taxon>Fungi</taxon>
        <taxon>Dikarya</taxon>
        <taxon>Basidiomycota</taxon>
        <taxon>Agaricomycotina</taxon>
        <taxon>Agaricomycetes</taxon>
        <taxon>Sistotremastrales</taxon>
        <taxon>Sistotremastraceae</taxon>
        <taxon>Sertulicium</taxon>
        <taxon>Sertulicium niveocremeum</taxon>
    </lineage>
</organism>
<dbReference type="SMART" id="SM00014">
    <property type="entry name" value="acidPPc"/>
    <property type="match status" value="1"/>
</dbReference>
<dbReference type="GO" id="GO:0030148">
    <property type="term" value="P:sphingolipid biosynthetic process"/>
    <property type="evidence" value="ECO:0007669"/>
    <property type="project" value="TreeGrafter"/>
</dbReference>
<dbReference type="GO" id="GO:0016020">
    <property type="term" value="C:membrane"/>
    <property type="evidence" value="ECO:0007669"/>
    <property type="project" value="UniProtKB-SubCell"/>
</dbReference>